<sequence length="173" mass="17300">MNSPTFALAGLSALALLAACGKSDDAGNGTAISIQGKTDKGQNASASADADGRVNINLPGFKADVNLPKIALDADNMDIGGVKLYPGSKVTAVNILGDGEAAGDQDKVTIVFDAPADAATLKTWFTEKMSAENFTLAASANGLSGKTDDGEPFTLDFGAGAAGHTTGTFTISG</sequence>
<protein>
    <submittedName>
        <fullName evidence="2">Uncharacterized protein</fullName>
    </submittedName>
</protein>
<evidence type="ECO:0000313" key="2">
    <source>
        <dbReference type="EMBL" id="RJF90339.1"/>
    </source>
</evidence>
<organism evidence="2 3">
    <name type="scientific">Sphingomonas cavernae</name>
    <dbReference type="NCBI Taxonomy" id="2320861"/>
    <lineage>
        <taxon>Bacteria</taxon>
        <taxon>Pseudomonadati</taxon>
        <taxon>Pseudomonadota</taxon>
        <taxon>Alphaproteobacteria</taxon>
        <taxon>Sphingomonadales</taxon>
        <taxon>Sphingomonadaceae</taxon>
        <taxon>Sphingomonas</taxon>
    </lineage>
</organism>
<dbReference type="EMBL" id="QYUM01000003">
    <property type="protein sequence ID" value="RJF90339.1"/>
    <property type="molecule type" value="Genomic_DNA"/>
</dbReference>
<accession>A0A418WKI2</accession>
<keyword evidence="3" id="KW-1185">Reference proteome</keyword>
<comment type="caution">
    <text evidence="2">The sequence shown here is derived from an EMBL/GenBank/DDBJ whole genome shotgun (WGS) entry which is preliminary data.</text>
</comment>
<evidence type="ECO:0000256" key="1">
    <source>
        <dbReference type="SAM" id="SignalP"/>
    </source>
</evidence>
<evidence type="ECO:0000313" key="3">
    <source>
        <dbReference type="Proteomes" id="UP000286100"/>
    </source>
</evidence>
<dbReference type="OrthoDB" id="7594790at2"/>
<proteinExistence type="predicted"/>
<reference evidence="2 3" key="1">
    <citation type="submission" date="2018-09" db="EMBL/GenBank/DDBJ databases">
        <authorList>
            <person name="Zhu H."/>
        </authorList>
    </citation>
    <scope>NUCLEOTIDE SEQUENCE [LARGE SCALE GENOMIC DNA]</scope>
    <source>
        <strain evidence="2 3">K2R01-6</strain>
    </source>
</reference>
<gene>
    <name evidence="2" type="ORF">D3876_08765</name>
</gene>
<feature type="chain" id="PRO_5019031198" evidence="1">
    <location>
        <begin position="19"/>
        <end position="173"/>
    </location>
</feature>
<feature type="signal peptide" evidence="1">
    <location>
        <begin position="1"/>
        <end position="18"/>
    </location>
</feature>
<dbReference type="AlphaFoldDB" id="A0A418WKI2"/>
<dbReference type="Proteomes" id="UP000286100">
    <property type="component" value="Unassembled WGS sequence"/>
</dbReference>
<keyword evidence="1" id="KW-0732">Signal</keyword>
<name>A0A418WKI2_9SPHN</name>
<dbReference type="RefSeq" id="WP_119761461.1">
    <property type="nucleotide sequence ID" value="NZ_QYUM01000003.1"/>
</dbReference>